<keyword evidence="5 19" id="KW-0812">Transmembrane</keyword>
<dbReference type="InterPro" id="IPR028082">
    <property type="entry name" value="Peripla_BP_I"/>
</dbReference>
<organism evidence="22">
    <name type="scientific">Sarcoptes scabiei</name>
    <name type="common">Itch mite</name>
    <name type="synonym">Acarus scabiei</name>
    <dbReference type="NCBI Taxonomy" id="52283"/>
    <lineage>
        <taxon>Eukaryota</taxon>
        <taxon>Metazoa</taxon>
        <taxon>Ecdysozoa</taxon>
        <taxon>Arthropoda</taxon>
        <taxon>Chelicerata</taxon>
        <taxon>Arachnida</taxon>
        <taxon>Acari</taxon>
        <taxon>Acariformes</taxon>
        <taxon>Sarcoptiformes</taxon>
        <taxon>Astigmata</taxon>
        <taxon>Psoroptidia</taxon>
        <taxon>Sarcoptoidea</taxon>
        <taxon>Sarcoptidae</taxon>
        <taxon>Sarcoptinae</taxon>
        <taxon>Sarcoptes</taxon>
    </lineage>
</organism>
<dbReference type="Proteomes" id="UP000070412">
    <property type="component" value="Unassembled WGS sequence"/>
</dbReference>
<keyword evidence="4" id="KW-1003">Cell membrane</keyword>
<keyword evidence="8" id="KW-0406">Ion transport</keyword>
<evidence type="ECO:0000256" key="7">
    <source>
        <dbReference type="ARBA" id="ARBA00023018"/>
    </source>
</evidence>
<dbReference type="SUPFAM" id="SSF53850">
    <property type="entry name" value="Periplasmic binding protein-like II"/>
    <property type="match status" value="1"/>
</dbReference>
<evidence type="ECO:0000256" key="10">
    <source>
        <dbReference type="ARBA" id="ARBA00023170"/>
    </source>
</evidence>
<evidence type="ECO:0000259" key="21">
    <source>
        <dbReference type="SMART" id="SM00918"/>
    </source>
</evidence>
<keyword evidence="9 19" id="KW-0472">Membrane</keyword>
<keyword evidence="14" id="KW-0407">Ion channel</keyword>
<keyword evidence="3" id="KW-0813">Transport</keyword>
<evidence type="ECO:0000256" key="13">
    <source>
        <dbReference type="ARBA" id="ARBA00023286"/>
    </source>
</evidence>
<dbReference type="SUPFAM" id="SSF53822">
    <property type="entry name" value="Periplasmic binding protein-like I"/>
    <property type="match status" value="1"/>
</dbReference>
<evidence type="ECO:0000256" key="17">
    <source>
        <dbReference type="PIRSR" id="PIRSR601508-2"/>
    </source>
</evidence>
<dbReference type="EMBL" id="WVUK01000062">
    <property type="protein sequence ID" value="KAF7490791.1"/>
    <property type="molecule type" value="Genomic_DNA"/>
</dbReference>
<evidence type="ECO:0000256" key="6">
    <source>
        <dbReference type="ARBA" id="ARBA00022989"/>
    </source>
</evidence>
<dbReference type="SMART" id="SM00079">
    <property type="entry name" value="PBPe"/>
    <property type="match status" value="1"/>
</dbReference>
<evidence type="ECO:0000256" key="18">
    <source>
        <dbReference type="PIRSR" id="PIRSR601508-3"/>
    </source>
</evidence>
<evidence type="ECO:0000256" key="16">
    <source>
        <dbReference type="PIRSR" id="PIRSR601508-1"/>
    </source>
</evidence>
<feature type="domain" description="Ionotropic glutamate receptor L-glutamate and glycine-binding" evidence="21">
    <location>
        <begin position="480"/>
        <end position="546"/>
    </location>
</feature>
<evidence type="ECO:0000256" key="5">
    <source>
        <dbReference type="ARBA" id="ARBA00022692"/>
    </source>
</evidence>
<evidence type="ECO:0000256" key="19">
    <source>
        <dbReference type="SAM" id="Phobius"/>
    </source>
</evidence>
<reference evidence="24" key="1">
    <citation type="journal article" date="2020" name="PLoS Negl. Trop. Dis.">
        <title>High-quality nuclear genome for Sarcoptes scabiei-A critical resource for a neglected parasite.</title>
        <authorList>
            <person name="Korhonen P.K."/>
            <person name="Gasser R.B."/>
            <person name="Ma G."/>
            <person name="Wang T."/>
            <person name="Stroehlein A.J."/>
            <person name="Young N.D."/>
            <person name="Ang C.S."/>
            <person name="Fernando D.D."/>
            <person name="Lu H.C."/>
            <person name="Taylor S."/>
            <person name="Reynolds S.L."/>
            <person name="Mofiz E."/>
            <person name="Najaraj S.H."/>
            <person name="Gowda H."/>
            <person name="Madugundu A."/>
            <person name="Renuse S."/>
            <person name="Holt D."/>
            <person name="Pandey A."/>
            <person name="Papenfuss A.T."/>
            <person name="Fischer K."/>
        </authorList>
    </citation>
    <scope>NUCLEOTIDE SEQUENCE [LARGE SCALE GENOMIC DNA]</scope>
</reference>
<reference evidence="22" key="2">
    <citation type="submission" date="2020-01" db="EMBL/GenBank/DDBJ databases">
        <authorList>
            <person name="Korhonen P.K.K."/>
            <person name="Guangxu M.G."/>
            <person name="Wang T.W."/>
            <person name="Stroehlein A.J.S."/>
            <person name="Young N.D."/>
            <person name="Ang C.-S.A."/>
            <person name="Fernando D.W.F."/>
            <person name="Lu H.L."/>
            <person name="Taylor S.T."/>
            <person name="Ehtesham M.E.M."/>
            <person name="Najaraj S.H.N."/>
            <person name="Harsha G.H.G."/>
            <person name="Madugundu A.M."/>
            <person name="Renuse S.R."/>
            <person name="Holt D.H."/>
            <person name="Pandey A.P."/>
            <person name="Papenfuss A.P."/>
            <person name="Gasser R.B.G."/>
            <person name="Fischer K.F."/>
        </authorList>
    </citation>
    <scope>NUCLEOTIDE SEQUENCE</scope>
    <source>
        <strain evidence="22">SSS_KF_BRIS2020</strain>
    </source>
</reference>
<feature type="binding site" evidence="16">
    <location>
        <position position="562"/>
    </location>
    <ligand>
        <name>L-glutamate</name>
        <dbReference type="ChEBI" id="CHEBI:29985"/>
    </ligand>
</feature>
<evidence type="ECO:0000256" key="4">
    <source>
        <dbReference type="ARBA" id="ARBA00022475"/>
    </source>
</evidence>
<keyword evidence="18" id="KW-1015">Disulfide bond</keyword>
<keyword evidence="24" id="KW-1185">Reference proteome</keyword>
<dbReference type="EnsemblMetazoa" id="SSS_693s_mrna">
    <property type="protein sequence ID" value="KAF7490791.1"/>
    <property type="gene ID" value="SSS_693"/>
</dbReference>
<dbReference type="InterPro" id="IPR001320">
    <property type="entry name" value="Iontro_rcpt_C"/>
</dbReference>
<feature type="disulfide bond" evidence="18">
    <location>
        <begin position="785"/>
        <end position="841"/>
    </location>
</feature>
<dbReference type="GO" id="GO:0045211">
    <property type="term" value="C:postsynaptic membrane"/>
    <property type="evidence" value="ECO:0007669"/>
    <property type="project" value="UniProtKB-SubCell"/>
</dbReference>
<feature type="binding site" evidence="16">
    <location>
        <position position="557"/>
    </location>
    <ligand>
        <name>L-glutamate</name>
        <dbReference type="ChEBI" id="CHEBI:29985"/>
    </ligand>
</feature>
<evidence type="ECO:0000256" key="1">
    <source>
        <dbReference type="ARBA" id="ARBA00004651"/>
    </source>
</evidence>
<dbReference type="PRINTS" id="PR00177">
    <property type="entry name" value="NMDARECEPTOR"/>
</dbReference>
<dbReference type="AlphaFoldDB" id="A0A834R8K1"/>
<feature type="transmembrane region" description="Helical" evidence="19">
    <location>
        <begin position="858"/>
        <end position="881"/>
    </location>
</feature>
<feature type="site" description="Crucial to convey clamshell closure to channel opening" evidence="17">
    <location>
        <position position="705"/>
    </location>
</feature>
<name>A0A834R8K1_SARSC</name>
<dbReference type="InterPro" id="IPR015683">
    <property type="entry name" value="Ionotropic_Glu_rcpt"/>
</dbReference>
<evidence type="ECO:0000256" key="9">
    <source>
        <dbReference type="ARBA" id="ARBA00023136"/>
    </source>
</evidence>
<evidence type="ECO:0000256" key="15">
    <source>
        <dbReference type="ARBA" id="ARBA00034100"/>
    </source>
</evidence>
<evidence type="ECO:0000313" key="23">
    <source>
        <dbReference type="EnsemblMetazoa" id="KAF7490791.1"/>
    </source>
</evidence>
<keyword evidence="13" id="KW-1071">Ligand-gated ion channel</keyword>
<feature type="binding site" evidence="16">
    <location>
        <position position="555"/>
    </location>
    <ligand>
        <name>L-glutamate</name>
        <dbReference type="ChEBI" id="CHEBI:29985"/>
    </ligand>
</feature>
<evidence type="ECO:0000256" key="2">
    <source>
        <dbReference type="ARBA" id="ARBA00008685"/>
    </source>
</evidence>
<feature type="domain" description="Ionotropic glutamate receptor C-terminal" evidence="20">
    <location>
        <begin position="481"/>
        <end position="836"/>
    </location>
</feature>
<feature type="binding site" evidence="16">
    <location>
        <position position="773"/>
    </location>
    <ligand>
        <name>L-glutamate</name>
        <dbReference type="ChEBI" id="CHEBI:29985"/>
    </ligand>
</feature>
<dbReference type="SMART" id="SM00918">
    <property type="entry name" value="Lig_chan-Glu_bd"/>
    <property type="match status" value="1"/>
</dbReference>
<proteinExistence type="inferred from homology"/>
<comment type="subcellular location">
    <subcellularLocation>
        <location evidence="1">Cell membrane</location>
        <topology evidence="1">Multi-pass membrane protein</topology>
    </subcellularLocation>
    <subcellularLocation>
        <location evidence="15">Postsynaptic cell membrane</location>
    </subcellularLocation>
</comment>
<dbReference type="Gene3D" id="3.40.190.10">
    <property type="entry name" value="Periplasmic binding protein-like II"/>
    <property type="match status" value="2"/>
</dbReference>
<accession>A0A834R8K1</accession>
<reference evidence="23" key="3">
    <citation type="submission" date="2022-06" db="UniProtKB">
        <authorList>
            <consortium name="EnsemblMetazoa"/>
        </authorList>
    </citation>
    <scope>IDENTIFICATION</scope>
</reference>
<evidence type="ECO:0000259" key="20">
    <source>
        <dbReference type="SMART" id="SM00079"/>
    </source>
</evidence>
<dbReference type="InterPro" id="IPR001828">
    <property type="entry name" value="ANF_lig-bd_rcpt"/>
</dbReference>
<protein>
    <submittedName>
        <fullName evidence="22">Glutamate [NMDA] receptor subunit 1</fullName>
    </submittedName>
</protein>
<dbReference type="Gene3D" id="3.40.50.2300">
    <property type="match status" value="2"/>
</dbReference>
<keyword evidence="11" id="KW-0325">Glycoprotein</keyword>
<dbReference type="InterPro" id="IPR001508">
    <property type="entry name" value="Iono_Glu_rcpt_met"/>
</dbReference>
<dbReference type="GO" id="GO:0015276">
    <property type="term" value="F:ligand-gated monoatomic ion channel activity"/>
    <property type="evidence" value="ECO:0007669"/>
    <property type="project" value="InterPro"/>
</dbReference>
<keyword evidence="7" id="KW-0770">Synapse</keyword>
<evidence type="ECO:0000256" key="3">
    <source>
        <dbReference type="ARBA" id="ARBA00022448"/>
    </source>
</evidence>
<keyword evidence="6 19" id="KW-1133">Transmembrane helix</keyword>
<dbReference type="SUPFAM" id="SSF81324">
    <property type="entry name" value="Voltage-gated potassium channels"/>
    <property type="match status" value="1"/>
</dbReference>
<evidence type="ECO:0000256" key="14">
    <source>
        <dbReference type="ARBA" id="ARBA00023303"/>
    </source>
</evidence>
<evidence type="ECO:0000256" key="12">
    <source>
        <dbReference type="ARBA" id="ARBA00023257"/>
    </source>
</evidence>
<keyword evidence="12" id="KW-0628">Postsynaptic cell membrane</keyword>
<feature type="transmembrane region" description="Helical" evidence="19">
    <location>
        <begin position="601"/>
        <end position="619"/>
    </location>
</feature>
<dbReference type="Pfam" id="PF00060">
    <property type="entry name" value="Lig_chan"/>
    <property type="match status" value="1"/>
</dbReference>
<dbReference type="Gene3D" id="1.10.287.70">
    <property type="match status" value="1"/>
</dbReference>
<evidence type="ECO:0000256" key="8">
    <source>
        <dbReference type="ARBA" id="ARBA00023065"/>
    </source>
</evidence>
<keyword evidence="10 22" id="KW-0675">Receptor</keyword>
<dbReference type="PANTHER" id="PTHR18966">
    <property type="entry name" value="IONOTROPIC GLUTAMATE RECEPTOR"/>
    <property type="match status" value="1"/>
</dbReference>
<dbReference type="OrthoDB" id="5984008at2759"/>
<gene>
    <name evidence="22" type="primary">SSS_693g</name>
    <name evidence="22" type="ORF">SSS_693</name>
</gene>
<sequence length="1004" mass="114393">MKIGNKRIIALFIINRFGSNLIGYQCDSLKMLTKIIILTLLSREICTISPFNNVDRFDINESERASLQRFNLINNPKIFNIGALLSEPKHILAFNKEIDLVNNGSLPQGLQLSAKSFEMSPNPIHTAKDVCDKVITSQVYAVIVSHSGLGKQSSTSVSFTCGFYNIPVIGISNRDSSLSNKNLHSFFLRTLPPYSHQADVWIQMLLYLDYRNVIIIHSSDSDGRATLSRFQNFAEDSNINIESIIEYEPGMPDIVADFKNIRDNIYCRVIVLYANAEDAEIIFDYAHRYGMNQSDYVWIVSEQALEAPNRFDGLLSLRLELSEEPLMIKDSISILTNALLEIYYHHNISLPPTNCKLTSANRWKTGQMFNDYLKKQTLNGRSGRIAFDESGDRLYSQYSILNTQNKSLAIVGKYSFRSAEMKMKLSLHLHSIKWIGNKFQKPLGYYVPKHLKVVTLPEKPFVWAKSASNHHCGKNQVFCPRFNLSTNQFDNYCCQGYCIDLLKELAERLNFSYDLELVADGQYGTLEFIDENGPRVWTGMVGELVYKKADMVVAPLTANPERSQVISFSKPFKYEGITILQKRQPRKATLASFLQPFQNTLWLLVLVSVHVVALALYMLDLFSPLGSYRMEDVAHSNEPPLNLSSAIWFSWGVLLNSGIGERTPRSFSARVLGMVWAGFAMIVVASYTANLAAFLVLNPRDDHTLSGIEDARIRNPTESFTFSTVKGSAVEMFFRSQVHLFNAYRTMEETNRNSPEEAIEAIRKGELDAFIWDSPRLEYESSQNCEFVLSGELFGRSGYCIGLQKNSFWTDEVTLSLLRMHESGFMESLDNKWILSGEKDCDSKIEQFPYTLGMKNMAGVFILVFSGVITSFGLIIIEIIYKKRKARKLHRISIAKKMAIRWIVKVKRKNRKHIKHPSQLSLGRMSFKNIESFDNTGNEQNNSFGYQSFPIPPPPPPPIRIMPSASSSTATYLYGRDSSKHSSKQRTAQQKIYEFKHRKFLEYY</sequence>
<dbReference type="FunFam" id="3.40.190.10:FF:000010">
    <property type="entry name" value="glutamate receptor ionotropic, NMDA 1 isoform X1"/>
    <property type="match status" value="1"/>
</dbReference>
<feature type="transmembrane region" description="Helical" evidence="19">
    <location>
        <begin position="671"/>
        <end position="697"/>
    </location>
</feature>
<dbReference type="Pfam" id="PF10613">
    <property type="entry name" value="Lig_chan-Glu_bd"/>
    <property type="match status" value="1"/>
</dbReference>
<comment type="similarity">
    <text evidence="2">Belongs to the glutamate-gated ion channel (TC 1.A.10.1) family.</text>
</comment>
<dbReference type="InterPro" id="IPR019594">
    <property type="entry name" value="Glu/Gly-bd"/>
</dbReference>
<feature type="site" description="Interaction with the cone snail toxin Con-ikot-ikot" evidence="17">
    <location>
        <position position="735"/>
    </location>
</feature>
<dbReference type="FunFam" id="3.40.190.10:FF:000177">
    <property type="entry name" value="Glutamate [NMDA] receptor subunit 1"/>
    <property type="match status" value="1"/>
</dbReference>
<evidence type="ECO:0000313" key="22">
    <source>
        <dbReference type="EMBL" id="KAF7490791.1"/>
    </source>
</evidence>
<evidence type="ECO:0000256" key="11">
    <source>
        <dbReference type="ARBA" id="ARBA00023180"/>
    </source>
</evidence>
<dbReference type="GO" id="GO:0038023">
    <property type="term" value="F:signaling receptor activity"/>
    <property type="evidence" value="ECO:0007669"/>
    <property type="project" value="InterPro"/>
</dbReference>
<evidence type="ECO:0000313" key="24">
    <source>
        <dbReference type="Proteomes" id="UP000070412"/>
    </source>
</evidence>
<dbReference type="Pfam" id="PF01094">
    <property type="entry name" value="ANF_receptor"/>
    <property type="match status" value="2"/>
</dbReference>